<dbReference type="EMBL" id="SLUN01000003">
    <property type="protein sequence ID" value="TCL75266.1"/>
    <property type="molecule type" value="Genomic_DNA"/>
</dbReference>
<keyword evidence="2 4" id="KW-0067">ATP-binding</keyword>
<feature type="binding site" evidence="4">
    <location>
        <begin position="63"/>
        <end position="66"/>
    </location>
    <ligand>
        <name>GTP</name>
        <dbReference type="ChEBI" id="CHEBI:37565"/>
    </ligand>
</feature>
<accession>A0A4R1S7C4</accession>
<dbReference type="PANTHER" id="PTHR30448:SF0">
    <property type="entry name" value="RNASE ADAPTER PROTEIN RAPZ"/>
    <property type="match status" value="1"/>
</dbReference>
<dbReference type="Pfam" id="PF03668">
    <property type="entry name" value="RapZ-like_N"/>
    <property type="match status" value="1"/>
</dbReference>
<evidence type="ECO:0000259" key="6">
    <source>
        <dbReference type="Pfam" id="PF22740"/>
    </source>
</evidence>
<evidence type="ECO:0000256" key="1">
    <source>
        <dbReference type="ARBA" id="ARBA00022741"/>
    </source>
</evidence>
<gene>
    <name evidence="7" type="ORF">EDC14_1003198</name>
</gene>
<evidence type="ECO:0000256" key="2">
    <source>
        <dbReference type="ARBA" id="ARBA00022840"/>
    </source>
</evidence>
<keyword evidence="3 4" id="KW-0342">GTP-binding</keyword>
<proteinExistence type="inferred from homology"/>
<evidence type="ECO:0000259" key="5">
    <source>
        <dbReference type="Pfam" id="PF03668"/>
    </source>
</evidence>
<dbReference type="AlphaFoldDB" id="A0A4R1S7C4"/>
<dbReference type="Proteomes" id="UP000295008">
    <property type="component" value="Unassembled WGS sequence"/>
</dbReference>
<comment type="caution">
    <text evidence="7">The sequence shown here is derived from an EMBL/GenBank/DDBJ whole genome shotgun (WGS) entry which is preliminary data.</text>
</comment>
<feature type="domain" description="RapZ C-terminal" evidence="6">
    <location>
        <begin position="168"/>
        <end position="286"/>
    </location>
</feature>
<evidence type="ECO:0000313" key="7">
    <source>
        <dbReference type="EMBL" id="TCL75266.1"/>
    </source>
</evidence>
<dbReference type="SUPFAM" id="SSF52540">
    <property type="entry name" value="P-loop containing nucleoside triphosphate hydrolases"/>
    <property type="match status" value="1"/>
</dbReference>
<dbReference type="HAMAP" id="MF_00636">
    <property type="entry name" value="RapZ_like"/>
    <property type="match status" value="1"/>
</dbReference>
<dbReference type="InterPro" id="IPR053930">
    <property type="entry name" value="RapZ-like_N"/>
</dbReference>
<feature type="binding site" evidence="4">
    <location>
        <begin position="12"/>
        <end position="19"/>
    </location>
    <ligand>
        <name>ATP</name>
        <dbReference type="ChEBI" id="CHEBI:30616"/>
    </ligand>
</feature>
<protein>
    <submittedName>
        <fullName evidence="7">UPF0042 nucleotide-binding protein</fullName>
    </submittedName>
</protein>
<dbReference type="InterPro" id="IPR027417">
    <property type="entry name" value="P-loop_NTPase"/>
</dbReference>
<dbReference type="Gene3D" id="3.40.50.300">
    <property type="entry name" value="P-loop containing nucleotide triphosphate hydrolases"/>
    <property type="match status" value="1"/>
</dbReference>
<dbReference type="GO" id="GO:0005524">
    <property type="term" value="F:ATP binding"/>
    <property type="evidence" value="ECO:0007669"/>
    <property type="project" value="UniProtKB-UniRule"/>
</dbReference>
<dbReference type="PANTHER" id="PTHR30448">
    <property type="entry name" value="RNASE ADAPTER PROTEIN RAPZ"/>
    <property type="match status" value="1"/>
</dbReference>
<keyword evidence="8" id="KW-1185">Reference proteome</keyword>
<reference evidence="7 8" key="1">
    <citation type="submission" date="2019-03" db="EMBL/GenBank/DDBJ databases">
        <title>Genomic Encyclopedia of Type Strains, Phase IV (KMG-IV): sequencing the most valuable type-strain genomes for metagenomic binning, comparative biology and taxonomic classification.</title>
        <authorList>
            <person name="Goeker M."/>
        </authorList>
    </citation>
    <scope>NUCLEOTIDE SEQUENCE [LARGE SCALE GENOMIC DNA]</scope>
    <source>
        <strain evidence="7 8">LX-B</strain>
    </source>
</reference>
<dbReference type="InterPro" id="IPR053931">
    <property type="entry name" value="RapZ_C"/>
</dbReference>
<evidence type="ECO:0000256" key="3">
    <source>
        <dbReference type="ARBA" id="ARBA00023134"/>
    </source>
</evidence>
<dbReference type="InterPro" id="IPR005337">
    <property type="entry name" value="RapZ-like"/>
</dbReference>
<evidence type="ECO:0000313" key="8">
    <source>
        <dbReference type="Proteomes" id="UP000295008"/>
    </source>
</evidence>
<feature type="domain" description="RapZ-like N-terminal" evidence="5">
    <location>
        <begin position="5"/>
        <end position="158"/>
    </location>
</feature>
<name>A0A4R1S7C4_HYDET</name>
<dbReference type="Pfam" id="PF22740">
    <property type="entry name" value="PapZ_C"/>
    <property type="match status" value="1"/>
</dbReference>
<organism evidence="7 8">
    <name type="scientific">Hydrogenispora ethanolica</name>
    <dbReference type="NCBI Taxonomy" id="1082276"/>
    <lineage>
        <taxon>Bacteria</taxon>
        <taxon>Bacillati</taxon>
        <taxon>Bacillota</taxon>
        <taxon>Hydrogenispora</taxon>
    </lineage>
</organism>
<keyword evidence="1 4" id="KW-0547">Nucleotide-binding</keyword>
<evidence type="ECO:0000256" key="4">
    <source>
        <dbReference type="HAMAP-Rule" id="MF_00636"/>
    </source>
</evidence>
<sequence length="286" mass="32312">MPENMRFVIITGLSGAGKSVAMKCFEDLGYFCVDNLPPVLIPKFAELCAQSDGRVNRIALVVDIRSGSFFDDIFEALETLEQNGFSHEILFLEASEEILVRRFKESRRRHPLSNSGAIVEGIRAESRRLEEIRGKASLILDTSDLPVKALRERIQENYDNQPEQEKMLVTIVSFGFKNGIPLDADLVFDVRFLPNPHYVDSLRELNGNNCEVSGYVLKWPVTLRFLTKLYDLIDFLGPLYLKEGKANLIIGIGCTGGQHRSVTIANKLGDYLRTKGYRVSLDHRDI</sequence>
<dbReference type="NCBIfam" id="NF003828">
    <property type="entry name" value="PRK05416.1"/>
    <property type="match status" value="1"/>
</dbReference>
<dbReference type="PIRSF" id="PIRSF005052">
    <property type="entry name" value="P-loopkin"/>
    <property type="match status" value="1"/>
</dbReference>
<dbReference type="GO" id="GO:0005525">
    <property type="term" value="F:GTP binding"/>
    <property type="evidence" value="ECO:0007669"/>
    <property type="project" value="UniProtKB-UniRule"/>
</dbReference>